<accession>A0A0F6H7Z6</accession>
<comment type="caution">
    <text evidence="1">The sequence shown here is derived from an EMBL/GenBank/DDBJ whole genome shotgun (WGS) entry which is preliminary data.</text>
</comment>
<protein>
    <submittedName>
        <fullName evidence="1">Uncharacterized protein</fullName>
    </submittedName>
</protein>
<sequence length="93" mass="11037">MQVKNDTLVGTFEKTVVFGANFCWIPLKLMGKVMRFMGRFRPLFSRFAEFLHRFRTTNSIIGSKKVFIHLPIRIYSASEKLRRFNYSLQSKVR</sequence>
<evidence type="ECO:0000313" key="1">
    <source>
        <dbReference type="EMBL" id="EKO24360.1"/>
    </source>
</evidence>
<organism evidence="1 2">
    <name type="scientific">Leptospira interrogans str. UI 12621</name>
    <dbReference type="NCBI Taxonomy" id="1049937"/>
    <lineage>
        <taxon>Bacteria</taxon>
        <taxon>Pseudomonadati</taxon>
        <taxon>Spirochaetota</taxon>
        <taxon>Spirochaetia</taxon>
        <taxon>Leptospirales</taxon>
        <taxon>Leptospiraceae</taxon>
        <taxon>Leptospira</taxon>
    </lineage>
</organism>
<name>A0A0F6H7Z6_LEPIR</name>
<gene>
    <name evidence="1" type="ORF">LEP1GSC104_2318</name>
</gene>
<dbReference type="Proteomes" id="UP000006324">
    <property type="component" value="Unassembled WGS sequence"/>
</dbReference>
<dbReference type="EMBL" id="AHNQ02000034">
    <property type="protein sequence ID" value="EKO24360.1"/>
    <property type="molecule type" value="Genomic_DNA"/>
</dbReference>
<dbReference type="AlphaFoldDB" id="A0A0F6H7Z6"/>
<evidence type="ECO:0000313" key="2">
    <source>
        <dbReference type="Proteomes" id="UP000006324"/>
    </source>
</evidence>
<reference evidence="1 2" key="1">
    <citation type="submission" date="2012-09" db="EMBL/GenBank/DDBJ databases">
        <authorList>
            <person name="Harkins D.M."/>
            <person name="Durkin A.S."/>
            <person name="Brinkac L.M."/>
            <person name="Selengut J.D."/>
            <person name="Sanka R."/>
            <person name="DePew J."/>
            <person name="Purushe J."/>
            <person name="Chanthongthip A."/>
            <person name="Lattana O."/>
            <person name="Phetsouvanh R."/>
            <person name="Newton P.N."/>
            <person name="Vinetz J.M."/>
            <person name="Sutton G.G."/>
            <person name="Nelson W.C."/>
            <person name="Fouts D.E."/>
        </authorList>
    </citation>
    <scope>NUCLEOTIDE SEQUENCE [LARGE SCALE GENOMIC DNA]</scope>
    <source>
        <strain evidence="1 2">UI 12621</strain>
    </source>
</reference>
<proteinExistence type="predicted"/>